<dbReference type="AlphaFoldDB" id="A0A438C2K6"/>
<reference evidence="2 3" key="1">
    <citation type="journal article" date="2018" name="PLoS Genet.">
        <title>Population sequencing reveals clonal diversity and ancestral inbreeding in the grapevine cultivar Chardonnay.</title>
        <authorList>
            <person name="Roach M.J."/>
            <person name="Johnson D.L."/>
            <person name="Bohlmann J."/>
            <person name="van Vuuren H.J."/>
            <person name="Jones S.J."/>
            <person name="Pretorius I.S."/>
            <person name="Schmidt S.A."/>
            <person name="Borneman A.R."/>
        </authorList>
    </citation>
    <scope>NUCLEOTIDE SEQUENCE [LARGE SCALE GENOMIC DNA]</scope>
    <source>
        <strain evidence="3">cv. Chardonnay</strain>
        <tissue evidence="2">Leaf</tissue>
    </source>
</reference>
<name>A0A438C2K6_VITVI</name>
<evidence type="ECO:0000313" key="3">
    <source>
        <dbReference type="Proteomes" id="UP000288805"/>
    </source>
</evidence>
<organism evidence="2 3">
    <name type="scientific">Vitis vinifera</name>
    <name type="common">Grape</name>
    <dbReference type="NCBI Taxonomy" id="29760"/>
    <lineage>
        <taxon>Eukaryota</taxon>
        <taxon>Viridiplantae</taxon>
        <taxon>Streptophyta</taxon>
        <taxon>Embryophyta</taxon>
        <taxon>Tracheophyta</taxon>
        <taxon>Spermatophyta</taxon>
        <taxon>Magnoliopsida</taxon>
        <taxon>eudicotyledons</taxon>
        <taxon>Gunneridae</taxon>
        <taxon>Pentapetalae</taxon>
        <taxon>rosids</taxon>
        <taxon>Vitales</taxon>
        <taxon>Vitaceae</taxon>
        <taxon>Viteae</taxon>
        <taxon>Vitis</taxon>
    </lineage>
</organism>
<dbReference type="Proteomes" id="UP000288805">
    <property type="component" value="Unassembled WGS sequence"/>
</dbReference>
<comment type="caution">
    <text evidence="2">The sequence shown here is derived from an EMBL/GenBank/DDBJ whole genome shotgun (WGS) entry which is preliminary data.</text>
</comment>
<dbReference type="Pfam" id="PF14223">
    <property type="entry name" value="Retrotran_gag_2"/>
    <property type="match status" value="1"/>
</dbReference>
<proteinExistence type="predicted"/>
<dbReference type="EMBL" id="QGNW01002577">
    <property type="protein sequence ID" value="RVW17461.1"/>
    <property type="molecule type" value="Genomic_DNA"/>
</dbReference>
<accession>A0A438C2K6</accession>
<sequence>MNWKDLEANAATTIRLCLTDDVMYHVMDEESPTTIWLKLESRYMSKSLTNKLYLKQKLYGLKMTESLDLSQHINVFNQIINDLKRIDVKFKDEDKTLMLLNSLPASSMGERLQALGSKGKQGGKSSSEDQQHHSIAMDRPRRTIKPPIRNGFEDLVSYALITSSGDPTTFQKAIHNQEKSRWMGVMVEEIQSLHKIHTWDLVELQRGREQ</sequence>
<evidence type="ECO:0000313" key="2">
    <source>
        <dbReference type="EMBL" id="RVW17461.1"/>
    </source>
</evidence>
<feature type="compositionally biased region" description="Basic and acidic residues" evidence="1">
    <location>
        <begin position="126"/>
        <end position="141"/>
    </location>
</feature>
<gene>
    <name evidence="2" type="primary">POLX_2241</name>
    <name evidence="2" type="ORF">CK203_085500</name>
</gene>
<evidence type="ECO:0000256" key="1">
    <source>
        <dbReference type="SAM" id="MobiDB-lite"/>
    </source>
</evidence>
<protein>
    <submittedName>
        <fullName evidence="2">Retrovirus-related Pol polyprotein from transposon TNT 1-94</fullName>
    </submittedName>
</protein>
<feature type="region of interest" description="Disordered" evidence="1">
    <location>
        <begin position="114"/>
        <end position="146"/>
    </location>
</feature>